<dbReference type="AlphaFoldDB" id="A0AAW1LWF8"/>
<dbReference type="Gene3D" id="1.20.1560.10">
    <property type="entry name" value="ABC transporter type 1, transmembrane domain"/>
    <property type="match status" value="1"/>
</dbReference>
<keyword evidence="3 8" id="KW-0812">Transmembrane</keyword>
<dbReference type="PANTHER" id="PTHR43394:SF1">
    <property type="entry name" value="ATP-BINDING CASSETTE SUB-FAMILY B MEMBER 10, MITOCHONDRIAL"/>
    <property type="match status" value="1"/>
</dbReference>
<keyword evidence="11" id="KW-1185">Reference proteome</keyword>
<dbReference type="InterPro" id="IPR003439">
    <property type="entry name" value="ABC_transporter-like_ATP-bd"/>
</dbReference>
<dbReference type="Gene3D" id="3.40.50.300">
    <property type="entry name" value="P-loop containing nucleotide triphosphate hydrolases"/>
    <property type="match status" value="1"/>
</dbReference>
<evidence type="ECO:0000256" key="1">
    <source>
        <dbReference type="ARBA" id="ARBA00004448"/>
    </source>
</evidence>
<dbReference type="PROSITE" id="PS50893">
    <property type="entry name" value="ABC_TRANSPORTER_2"/>
    <property type="match status" value="1"/>
</dbReference>
<keyword evidence="4" id="KW-0547">Nucleotide-binding</keyword>
<dbReference type="InterPro" id="IPR017871">
    <property type="entry name" value="ABC_transporter-like_CS"/>
</dbReference>
<dbReference type="PANTHER" id="PTHR43394">
    <property type="entry name" value="ATP-DEPENDENT PERMEASE MDL1, MITOCHONDRIAL"/>
    <property type="match status" value="1"/>
</dbReference>
<comment type="subcellular location">
    <subcellularLocation>
        <location evidence="1">Mitochondrion inner membrane</location>
        <topology evidence="1">Multi-pass membrane protein</topology>
    </subcellularLocation>
</comment>
<dbReference type="InterPro" id="IPR039421">
    <property type="entry name" value="Type_1_exporter"/>
</dbReference>
<dbReference type="GO" id="GO:0090374">
    <property type="term" value="P:oligopeptide export from mitochondrion"/>
    <property type="evidence" value="ECO:0007669"/>
    <property type="project" value="TreeGrafter"/>
</dbReference>
<dbReference type="GO" id="GO:0016887">
    <property type="term" value="F:ATP hydrolysis activity"/>
    <property type="evidence" value="ECO:0007669"/>
    <property type="project" value="InterPro"/>
</dbReference>
<dbReference type="SUPFAM" id="SSF90123">
    <property type="entry name" value="ABC transporter transmembrane region"/>
    <property type="match status" value="1"/>
</dbReference>
<dbReference type="Pfam" id="PF00005">
    <property type="entry name" value="ABC_tran"/>
    <property type="match status" value="1"/>
</dbReference>
<keyword evidence="7 8" id="KW-0472">Membrane</keyword>
<dbReference type="GO" id="GO:0005743">
    <property type="term" value="C:mitochondrial inner membrane"/>
    <property type="evidence" value="ECO:0007669"/>
    <property type="project" value="UniProtKB-SubCell"/>
</dbReference>
<evidence type="ECO:0000313" key="11">
    <source>
        <dbReference type="Proteomes" id="UP001458880"/>
    </source>
</evidence>
<evidence type="ECO:0000256" key="4">
    <source>
        <dbReference type="ARBA" id="ARBA00022741"/>
    </source>
</evidence>
<dbReference type="FunFam" id="3.40.50.300:FF:000403">
    <property type="entry name" value="ATP-binding cassette sub-family B member 8, mitochondrial"/>
    <property type="match status" value="1"/>
</dbReference>
<organism evidence="10 11">
    <name type="scientific">Popillia japonica</name>
    <name type="common">Japanese beetle</name>
    <dbReference type="NCBI Taxonomy" id="7064"/>
    <lineage>
        <taxon>Eukaryota</taxon>
        <taxon>Metazoa</taxon>
        <taxon>Ecdysozoa</taxon>
        <taxon>Arthropoda</taxon>
        <taxon>Hexapoda</taxon>
        <taxon>Insecta</taxon>
        <taxon>Pterygota</taxon>
        <taxon>Neoptera</taxon>
        <taxon>Endopterygota</taxon>
        <taxon>Coleoptera</taxon>
        <taxon>Polyphaga</taxon>
        <taxon>Scarabaeiformia</taxon>
        <taxon>Scarabaeidae</taxon>
        <taxon>Rutelinae</taxon>
        <taxon>Popillia</taxon>
    </lineage>
</organism>
<sequence>MVSSNTISVGSLSSFLLYAAYIGVSVGGLSSFYSELNKSIGAASRLWDLIDRPPLIPNSGGLIPNMPLDGHIKFINIDFNYPSRKDTDVLKGLSLEIQPGTTVAVVGASGSGKSTLAALLLRLYDPISGVVHVGGHDIRMLNPSWLRKHIGTVSQEPILFSCTIRENILYGAEKPENVTEDEFMRAAREANVLEFTEKLPQGFDTLVGERGVMLSGGQKQRVAIARALIKNPKILLLDEATSALDAQSEFLVREALERIMKARTVLTIAHRLSTIQNAHVIAVLQNGHIVEQGTYNELIARNGAFKELIKHQTFQEITPVNDVKLQNLENVG</sequence>
<evidence type="ECO:0000313" key="10">
    <source>
        <dbReference type="EMBL" id="KAK9738553.1"/>
    </source>
</evidence>
<evidence type="ECO:0000256" key="6">
    <source>
        <dbReference type="ARBA" id="ARBA00022989"/>
    </source>
</evidence>
<feature type="domain" description="ABC transporter" evidence="9">
    <location>
        <begin position="72"/>
        <end position="311"/>
    </location>
</feature>
<proteinExistence type="predicted"/>
<protein>
    <submittedName>
        <fullName evidence="10">ABC transporter</fullName>
    </submittedName>
</protein>
<evidence type="ECO:0000256" key="3">
    <source>
        <dbReference type="ARBA" id="ARBA00022692"/>
    </source>
</evidence>
<reference evidence="10 11" key="1">
    <citation type="journal article" date="2024" name="BMC Genomics">
        <title>De novo assembly and annotation of Popillia japonica's genome with initial clues to its potential as an invasive pest.</title>
        <authorList>
            <person name="Cucini C."/>
            <person name="Boschi S."/>
            <person name="Funari R."/>
            <person name="Cardaioli E."/>
            <person name="Iannotti N."/>
            <person name="Marturano G."/>
            <person name="Paoli F."/>
            <person name="Bruttini M."/>
            <person name="Carapelli A."/>
            <person name="Frati F."/>
            <person name="Nardi F."/>
        </authorList>
    </citation>
    <scope>NUCLEOTIDE SEQUENCE [LARGE SCALE GENOMIC DNA]</scope>
    <source>
        <strain evidence="10">DMR45628</strain>
    </source>
</reference>
<name>A0AAW1LWF8_POPJA</name>
<dbReference type="EMBL" id="JASPKY010000085">
    <property type="protein sequence ID" value="KAK9738553.1"/>
    <property type="molecule type" value="Genomic_DNA"/>
</dbReference>
<dbReference type="PROSITE" id="PS00211">
    <property type="entry name" value="ABC_TRANSPORTER_1"/>
    <property type="match status" value="1"/>
</dbReference>
<dbReference type="SMART" id="SM00382">
    <property type="entry name" value="AAA"/>
    <property type="match status" value="1"/>
</dbReference>
<dbReference type="CDD" id="cd03249">
    <property type="entry name" value="ABC_MTABC3_MDL1_MDL2"/>
    <property type="match status" value="1"/>
</dbReference>
<accession>A0AAW1LWF8</accession>
<comment type="caution">
    <text evidence="10">The sequence shown here is derived from an EMBL/GenBank/DDBJ whole genome shotgun (WGS) entry which is preliminary data.</text>
</comment>
<dbReference type="Proteomes" id="UP001458880">
    <property type="component" value="Unassembled WGS sequence"/>
</dbReference>
<dbReference type="InterPro" id="IPR036640">
    <property type="entry name" value="ABC1_TM_sf"/>
</dbReference>
<dbReference type="InterPro" id="IPR027417">
    <property type="entry name" value="P-loop_NTPase"/>
</dbReference>
<feature type="transmembrane region" description="Helical" evidence="8">
    <location>
        <begin position="15"/>
        <end position="36"/>
    </location>
</feature>
<gene>
    <name evidence="10" type="ORF">QE152_g9778</name>
</gene>
<evidence type="ECO:0000256" key="8">
    <source>
        <dbReference type="SAM" id="Phobius"/>
    </source>
</evidence>
<evidence type="ECO:0000256" key="7">
    <source>
        <dbReference type="ARBA" id="ARBA00023136"/>
    </source>
</evidence>
<dbReference type="InterPro" id="IPR003593">
    <property type="entry name" value="AAA+_ATPase"/>
</dbReference>
<keyword evidence="5" id="KW-0067">ATP-binding</keyword>
<keyword evidence="6 8" id="KW-1133">Transmembrane helix</keyword>
<evidence type="ECO:0000256" key="2">
    <source>
        <dbReference type="ARBA" id="ARBA00022448"/>
    </source>
</evidence>
<dbReference type="GO" id="GO:0005524">
    <property type="term" value="F:ATP binding"/>
    <property type="evidence" value="ECO:0007669"/>
    <property type="project" value="UniProtKB-KW"/>
</dbReference>
<dbReference type="GO" id="GO:0015421">
    <property type="term" value="F:ABC-type oligopeptide transporter activity"/>
    <property type="evidence" value="ECO:0007669"/>
    <property type="project" value="TreeGrafter"/>
</dbReference>
<evidence type="ECO:0000256" key="5">
    <source>
        <dbReference type="ARBA" id="ARBA00022840"/>
    </source>
</evidence>
<keyword evidence="2" id="KW-0813">Transport</keyword>
<dbReference type="SUPFAM" id="SSF52540">
    <property type="entry name" value="P-loop containing nucleoside triphosphate hydrolases"/>
    <property type="match status" value="1"/>
</dbReference>
<evidence type="ECO:0000259" key="9">
    <source>
        <dbReference type="PROSITE" id="PS50893"/>
    </source>
</evidence>